<feature type="non-terminal residue" evidence="1">
    <location>
        <position position="48"/>
    </location>
</feature>
<dbReference type="AlphaFoldDB" id="A0A0K2TT90"/>
<protein>
    <submittedName>
        <fullName evidence="1">Uncharacterized protein</fullName>
    </submittedName>
</protein>
<accession>A0A0K2TT90</accession>
<evidence type="ECO:0000313" key="1">
    <source>
        <dbReference type="EMBL" id="CDW29025.1"/>
    </source>
</evidence>
<name>A0A0K2TT90_LEPSM</name>
<reference evidence="1" key="1">
    <citation type="submission" date="2014-05" db="EMBL/GenBank/DDBJ databases">
        <authorList>
            <person name="Chronopoulou M."/>
        </authorList>
    </citation>
    <scope>NUCLEOTIDE SEQUENCE</scope>
    <source>
        <tissue evidence="1">Whole organism</tissue>
    </source>
</reference>
<organism evidence="1">
    <name type="scientific">Lepeophtheirus salmonis</name>
    <name type="common">Salmon louse</name>
    <name type="synonym">Caligus salmonis</name>
    <dbReference type="NCBI Taxonomy" id="72036"/>
    <lineage>
        <taxon>Eukaryota</taxon>
        <taxon>Metazoa</taxon>
        <taxon>Ecdysozoa</taxon>
        <taxon>Arthropoda</taxon>
        <taxon>Crustacea</taxon>
        <taxon>Multicrustacea</taxon>
        <taxon>Hexanauplia</taxon>
        <taxon>Copepoda</taxon>
        <taxon>Siphonostomatoida</taxon>
        <taxon>Caligidae</taxon>
        <taxon>Lepeophtheirus</taxon>
    </lineage>
</organism>
<dbReference type="EMBL" id="HACA01011664">
    <property type="protein sequence ID" value="CDW29025.1"/>
    <property type="molecule type" value="Transcribed_RNA"/>
</dbReference>
<sequence length="48" mass="5526">MNTYKNVFCSIIFQVYVSLLISHHTFIIIPHASAEQASSYLQKKSRNP</sequence>
<proteinExistence type="predicted"/>